<dbReference type="Proteomes" id="UP001189429">
    <property type="component" value="Unassembled WGS sequence"/>
</dbReference>
<keyword evidence="1" id="KW-0812">Transmembrane</keyword>
<gene>
    <name evidence="3" type="ORF">PCOR1329_LOCUS57948</name>
</gene>
<evidence type="ECO:0000256" key="1">
    <source>
        <dbReference type="SAM" id="Phobius"/>
    </source>
</evidence>
<feature type="signal peptide" evidence="2">
    <location>
        <begin position="1"/>
        <end position="28"/>
    </location>
</feature>
<evidence type="ECO:0008006" key="5">
    <source>
        <dbReference type="Google" id="ProtNLM"/>
    </source>
</evidence>
<reference evidence="3" key="1">
    <citation type="submission" date="2023-10" db="EMBL/GenBank/DDBJ databases">
        <authorList>
            <person name="Chen Y."/>
            <person name="Shah S."/>
            <person name="Dougan E. K."/>
            <person name="Thang M."/>
            <person name="Chan C."/>
        </authorList>
    </citation>
    <scope>NUCLEOTIDE SEQUENCE [LARGE SCALE GENOMIC DNA]</scope>
</reference>
<keyword evidence="4" id="KW-1185">Reference proteome</keyword>
<sequence length="147" mass="16648">MPLQRHTSRRSWCRWAALVALTVAWCRCCDVSTARVDLLQILRSRSGGTAEPDGQTVNRLLGEAVKLREEVAKRIDSHSLDVWKLNQKLEFLNVFFPCSALAQIFLFCILVAEIHKISQLQAQNERLARAVRSRTSSAPPPLADRPR</sequence>
<keyword evidence="2" id="KW-0732">Signal</keyword>
<proteinExistence type="predicted"/>
<organism evidence="3 4">
    <name type="scientific">Prorocentrum cordatum</name>
    <dbReference type="NCBI Taxonomy" id="2364126"/>
    <lineage>
        <taxon>Eukaryota</taxon>
        <taxon>Sar</taxon>
        <taxon>Alveolata</taxon>
        <taxon>Dinophyceae</taxon>
        <taxon>Prorocentrales</taxon>
        <taxon>Prorocentraceae</taxon>
        <taxon>Prorocentrum</taxon>
    </lineage>
</organism>
<name>A0ABN9VJQ0_9DINO</name>
<comment type="caution">
    <text evidence="3">The sequence shown here is derived from an EMBL/GenBank/DDBJ whole genome shotgun (WGS) entry which is preliminary data.</text>
</comment>
<feature type="transmembrane region" description="Helical" evidence="1">
    <location>
        <begin position="91"/>
        <end position="112"/>
    </location>
</feature>
<protein>
    <recommendedName>
        <fullName evidence="5">Secreted protein</fullName>
    </recommendedName>
</protein>
<feature type="chain" id="PRO_5047199625" description="Secreted protein" evidence="2">
    <location>
        <begin position="29"/>
        <end position="147"/>
    </location>
</feature>
<evidence type="ECO:0000313" key="3">
    <source>
        <dbReference type="EMBL" id="CAK0872501.1"/>
    </source>
</evidence>
<dbReference type="EMBL" id="CAUYUJ010017171">
    <property type="protein sequence ID" value="CAK0872501.1"/>
    <property type="molecule type" value="Genomic_DNA"/>
</dbReference>
<evidence type="ECO:0000313" key="4">
    <source>
        <dbReference type="Proteomes" id="UP001189429"/>
    </source>
</evidence>
<keyword evidence="1" id="KW-1133">Transmembrane helix</keyword>
<evidence type="ECO:0000256" key="2">
    <source>
        <dbReference type="SAM" id="SignalP"/>
    </source>
</evidence>
<keyword evidence="1" id="KW-0472">Membrane</keyword>
<accession>A0ABN9VJQ0</accession>